<evidence type="ECO:0000259" key="5">
    <source>
        <dbReference type="Pfam" id="PF00551"/>
    </source>
</evidence>
<dbReference type="EC" id="2.1.2.2" evidence="2"/>
<evidence type="ECO:0000313" key="7">
    <source>
        <dbReference type="Proteomes" id="UP001634007"/>
    </source>
</evidence>
<feature type="domain" description="Formyl transferase N-terminal" evidence="5">
    <location>
        <begin position="138"/>
        <end position="233"/>
    </location>
</feature>
<reference evidence="6 7" key="1">
    <citation type="submission" date="2024-11" db="EMBL/GenBank/DDBJ databases">
        <title>Chromosome-level genome assembly of Eucalyptus globulus Labill. provides insights into its genome evolution.</title>
        <authorList>
            <person name="Li X."/>
        </authorList>
    </citation>
    <scope>NUCLEOTIDE SEQUENCE [LARGE SCALE GENOMIC DNA]</scope>
    <source>
        <strain evidence="6">CL2024</strain>
        <tissue evidence="6">Fresh tender leaves</tissue>
    </source>
</reference>
<dbReference type="InterPro" id="IPR002376">
    <property type="entry name" value="Formyl_transf_N"/>
</dbReference>
<dbReference type="Proteomes" id="UP001634007">
    <property type="component" value="Unassembled WGS sequence"/>
</dbReference>
<proteinExistence type="predicted"/>
<comment type="pathway">
    <text evidence="1">Purine metabolism; IMP biosynthesis via de novo pathway; N(2)-formyl-N(1)-(5-phospho-D-ribosyl)glycinamide from N(1)-(5-phospho-D-ribosyl)glycinamide (10-formyl THF route): step 1/1.</text>
</comment>
<dbReference type="AlphaFoldDB" id="A0ABD3KNB3"/>
<dbReference type="InterPro" id="IPR036477">
    <property type="entry name" value="Formyl_transf_N_sf"/>
</dbReference>
<sequence length="357" mass="40300">MFRTRDRGVVLDPETRWAFEGPARAKRLERIDGVEMVASSSPDGEDVKCGVKRRQQQEKRLAVVVSGRVSNFQAIYKVNMVGLIRGSLSLRRVVKFCCAGVVFARDTDILVLLFPEPNKISMRCLQVTWLSCRCSIMCVFFIPIELIKSFPKSIINTHPFLLLAIGGKGYYGMKVHDLVIASGARPTIHFIDEHYDRGCILAQRVVPVLANYVAEELATGVLQVEHRLYVEALAALLVLSGLEINSTISRSISWFTEAYIGFAPCIMELRKMNSWTNSYFVFLVCPEQKSSTIIMEKGIHSSLVNNSSVHEVPKSVQSYINWHVWKIQKTDHEAEAEAKEASLQAILLDQNWIDYSI</sequence>
<keyword evidence="3" id="KW-0808">Transferase</keyword>
<name>A0ABD3KNB3_EUCGL</name>
<evidence type="ECO:0000256" key="4">
    <source>
        <dbReference type="ARBA" id="ARBA00022755"/>
    </source>
</evidence>
<dbReference type="Gene3D" id="3.40.50.170">
    <property type="entry name" value="Formyl transferase, N-terminal domain"/>
    <property type="match status" value="1"/>
</dbReference>
<dbReference type="SUPFAM" id="SSF53328">
    <property type="entry name" value="Formyltransferase"/>
    <property type="match status" value="1"/>
</dbReference>
<dbReference type="PANTHER" id="PTHR43369:SF2">
    <property type="entry name" value="PHOSPHORIBOSYLGLYCINAMIDE FORMYLTRANSFERASE"/>
    <property type="match status" value="1"/>
</dbReference>
<gene>
    <name evidence="6" type="ORF">ACJRO7_022021</name>
</gene>
<evidence type="ECO:0000256" key="3">
    <source>
        <dbReference type="ARBA" id="ARBA00022679"/>
    </source>
</evidence>
<organism evidence="6 7">
    <name type="scientific">Eucalyptus globulus</name>
    <name type="common">Tasmanian blue gum</name>
    <dbReference type="NCBI Taxonomy" id="34317"/>
    <lineage>
        <taxon>Eukaryota</taxon>
        <taxon>Viridiplantae</taxon>
        <taxon>Streptophyta</taxon>
        <taxon>Embryophyta</taxon>
        <taxon>Tracheophyta</taxon>
        <taxon>Spermatophyta</taxon>
        <taxon>Magnoliopsida</taxon>
        <taxon>eudicotyledons</taxon>
        <taxon>Gunneridae</taxon>
        <taxon>Pentapetalae</taxon>
        <taxon>rosids</taxon>
        <taxon>malvids</taxon>
        <taxon>Myrtales</taxon>
        <taxon>Myrtaceae</taxon>
        <taxon>Myrtoideae</taxon>
        <taxon>Eucalypteae</taxon>
        <taxon>Eucalyptus</taxon>
    </lineage>
</organism>
<dbReference type="PANTHER" id="PTHR43369">
    <property type="entry name" value="PHOSPHORIBOSYLGLYCINAMIDE FORMYLTRANSFERASE"/>
    <property type="match status" value="1"/>
</dbReference>
<keyword evidence="4" id="KW-0658">Purine biosynthesis</keyword>
<protein>
    <recommendedName>
        <fullName evidence="2">phosphoribosylglycinamide formyltransferase 1</fullName>
        <ecNumber evidence="2">2.1.2.2</ecNumber>
    </recommendedName>
</protein>
<dbReference type="GO" id="GO:0004644">
    <property type="term" value="F:phosphoribosylglycinamide formyltransferase activity"/>
    <property type="evidence" value="ECO:0007669"/>
    <property type="project" value="UniProtKB-EC"/>
</dbReference>
<evidence type="ECO:0000256" key="1">
    <source>
        <dbReference type="ARBA" id="ARBA00005054"/>
    </source>
</evidence>
<accession>A0ABD3KNB3</accession>
<comment type="caution">
    <text evidence="6">The sequence shown here is derived from an EMBL/GenBank/DDBJ whole genome shotgun (WGS) entry which is preliminary data.</text>
</comment>
<dbReference type="GO" id="GO:0006164">
    <property type="term" value="P:purine nucleotide biosynthetic process"/>
    <property type="evidence" value="ECO:0007669"/>
    <property type="project" value="UniProtKB-KW"/>
</dbReference>
<keyword evidence="7" id="KW-1185">Reference proteome</keyword>
<dbReference type="Pfam" id="PF00551">
    <property type="entry name" value="Formyl_trans_N"/>
    <property type="match status" value="1"/>
</dbReference>
<evidence type="ECO:0000313" key="6">
    <source>
        <dbReference type="EMBL" id="KAL3740832.1"/>
    </source>
</evidence>
<evidence type="ECO:0000256" key="2">
    <source>
        <dbReference type="ARBA" id="ARBA00012254"/>
    </source>
</evidence>
<dbReference type="EMBL" id="JBJKBG010000005">
    <property type="protein sequence ID" value="KAL3740832.1"/>
    <property type="molecule type" value="Genomic_DNA"/>
</dbReference>